<evidence type="ECO:0000259" key="2">
    <source>
        <dbReference type="Pfam" id="PF01370"/>
    </source>
</evidence>
<organism evidence="3 4">
    <name type="scientific">Pseudobythopirellula maris</name>
    <dbReference type="NCBI Taxonomy" id="2527991"/>
    <lineage>
        <taxon>Bacteria</taxon>
        <taxon>Pseudomonadati</taxon>
        <taxon>Planctomycetota</taxon>
        <taxon>Planctomycetia</taxon>
        <taxon>Pirellulales</taxon>
        <taxon>Lacipirellulaceae</taxon>
        <taxon>Pseudobythopirellula</taxon>
    </lineage>
</organism>
<accession>A0A5C5ZSZ9</accession>
<evidence type="ECO:0000313" key="4">
    <source>
        <dbReference type="Proteomes" id="UP000315440"/>
    </source>
</evidence>
<dbReference type="Pfam" id="PF01370">
    <property type="entry name" value="Epimerase"/>
    <property type="match status" value="1"/>
</dbReference>
<dbReference type="AlphaFoldDB" id="A0A5C5ZSZ9"/>
<dbReference type="PANTHER" id="PTHR43245">
    <property type="entry name" value="BIFUNCTIONAL POLYMYXIN RESISTANCE PROTEIN ARNA"/>
    <property type="match status" value="1"/>
</dbReference>
<dbReference type="GO" id="GO:0003978">
    <property type="term" value="F:UDP-glucose 4-epimerase activity"/>
    <property type="evidence" value="ECO:0007669"/>
    <property type="project" value="UniProtKB-EC"/>
</dbReference>
<reference evidence="3 4" key="1">
    <citation type="submission" date="2019-02" db="EMBL/GenBank/DDBJ databases">
        <title>Deep-cultivation of Planctomycetes and their phenomic and genomic characterization uncovers novel biology.</title>
        <authorList>
            <person name="Wiegand S."/>
            <person name="Jogler M."/>
            <person name="Boedeker C."/>
            <person name="Pinto D."/>
            <person name="Vollmers J."/>
            <person name="Rivas-Marin E."/>
            <person name="Kohn T."/>
            <person name="Peeters S.H."/>
            <person name="Heuer A."/>
            <person name="Rast P."/>
            <person name="Oberbeckmann S."/>
            <person name="Bunk B."/>
            <person name="Jeske O."/>
            <person name="Meyerdierks A."/>
            <person name="Storesund J.E."/>
            <person name="Kallscheuer N."/>
            <person name="Luecker S."/>
            <person name="Lage O.M."/>
            <person name="Pohl T."/>
            <person name="Merkel B.J."/>
            <person name="Hornburger P."/>
            <person name="Mueller R.-W."/>
            <person name="Bruemmer F."/>
            <person name="Labrenz M."/>
            <person name="Spormann A.M."/>
            <person name="Op Den Camp H."/>
            <person name="Overmann J."/>
            <person name="Amann R."/>
            <person name="Jetten M.S.M."/>
            <person name="Mascher T."/>
            <person name="Medema M.H."/>
            <person name="Devos D.P."/>
            <person name="Kaster A.-K."/>
            <person name="Ovreas L."/>
            <person name="Rohde M."/>
            <person name="Galperin M.Y."/>
            <person name="Jogler C."/>
        </authorList>
    </citation>
    <scope>NUCLEOTIDE SEQUENCE [LARGE SCALE GENOMIC DNA]</scope>
    <source>
        <strain evidence="3 4">Mal64</strain>
    </source>
</reference>
<dbReference type="OrthoDB" id="9814124at2"/>
<keyword evidence="3" id="KW-0413">Isomerase</keyword>
<dbReference type="Gene3D" id="3.40.50.720">
    <property type="entry name" value="NAD(P)-binding Rossmann-like Domain"/>
    <property type="match status" value="1"/>
</dbReference>
<proteinExistence type="predicted"/>
<feature type="compositionally biased region" description="Basic and acidic residues" evidence="1">
    <location>
        <begin position="359"/>
        <end position="384"/>
    </location>
</feature>
<keyword evidence="4" id="KW-1185">Reference proteome</keyword>
<name>A0A5C5ZSZ9_9BACT</name>
<comment type="caution">
    <text evidence="3">The sequence shown here is derived from an EMBL/GenBank/DDBJ whole genome shotgun (WGS) entry which is preliminary data.</text>
</comment>
<dbReference type="EC" id="5.1.3.2" evidence="3"/>
<dbReference type="InterPro" id="IPR001509">
    <property type="entry name" value="Epimerase_deHydtase"/>
</dbReference>
<dbReference type="InterPro" id="IPR050177">
    <property type="entry name" value="Lipid_A_modif_metabolic_enz"/>
</dbReference>
<dbReference type="RefSeq" id="WP_146396581.1">
    <property type="nucleotide sequence ID" value="NZ_SJPQ01000001.1"/>
</dbReference>
<protein>
    <submittedName>
        <fullName evidence="3">UDP-glucose 4-epimerase</fullName>
        <ecNumber evidence="3">5.1.3.2</ecNumber>
    </submittedName>
</protein>
<gene>
    <name evidence="3" type="primary">galE_2</name>
    <name evidence="3" type="ORF">Mal64_05100</name>
</gene>
<dbReference type="SUPFAM" id="SSF51735">
    <property type="entry name" value="NAD(P)-binding Rossmann-fold domains"/>
    <property type="match status" value="1"/>
</dbReference>
<feature type="domain" description="NAD-dependent epimerase/dehydratase" evidence="2">
    <location>
        <begin position="13"/>
        <end position="244"/>
    </location>
</feature>
<dbReference type="Proteomes" id="UP000315440">
    <property type="component" value="Unassembled WGS sequence"/>
</dbReference>
<sequence>MPPEPHATDKPAVMITGSTGLIGSRLCRLLEPEYEVYGLDITLPEEPDDRFHRFQCDLTDEESVRAGVAEASRQAGGRFASVIHLAAYYDFAGEPSPLYQELTVDGTQRLLRALRECEVEQFIFSSSMLVMLPVGDDEESIDETSPTAAKWDYPKSKLAAEKVIREERGSTPAAILRIAGVYDEDCHSIPIAQQVKRIYEHDLESHFYPGDTSHGQPYIHLDDLEEAIRLTIERRRELDEYEVLLLAEDILLSYGELQDRIGRQLHGEEWTTLRIPKAVAKAGAWVKNTLSSADAFIKPWMVDLADDHYPLDVSKAKQRLGWAPRKDLAGTLPTMLDRLSLDPESWYRINGLGSPPAERLGEPVANKEHEVIPRARREAAGLKQ</sequence>
<feature type="region of interest" description="Disordered" evidence="1">
    <location>
        <begin position="357"/>
        <end position="384"/>
    </location>
</feature>
<evidence type="ECO:0000313" key="3">
    <source>
        <dbReference type="EMBL" id="TWT90127.1"/>
    </source>
</evidence>
<evidence type="ECO:0000256" key="1">
    <source>
        <dbReference type="SAM" id="MobiDB-lite"/>
    </source>
</evidence>
<dbReference type="EMBL" id="SJPQ01000001">
    <property type="protein sequence ID" value="TWT90127.1"/>
    <property type="molecule type" value="Genomic_DNA"/>
</dbReference>
<dbReference type="InterPro" id="IPR036291">
    <property type="entry name" value="NAD(P)-bd_dom_sf"/>
</dbReference>